<accession>A0A831XGP9</accession>
<protein>
    <submittedName>
        <fullName evidence="1">Uncharacterized protein</fullName>
    </submittedName>
</protein>
<reference evidence="1" key="1">
    <citation type="journal article" date="2020" name="mSystems">
        <title>Genome- and Community-Level Interaction Insights into Carbon Utilization and Element Cycling Functions of Hydrothermarchaeota in Hydrothermal Sediment.</title>
        <authorList>
            <person name="Zhou Z."/>
            <person name="Liu Y."/>
            <person name="Xu W."/>
            <person name="Pan J."/>
            <person name="Luo Z.H."/>
            <person name="Li M."/>
        </authorList>
    </citation>
    <scope>NUCLEOTIDE SEQUENCE [LARGE SCALE GENOMIC DNA]</scope>
    <source>
        <strain evidence="1">SpSt-349</strain>
    </source>
</reference>
<proteinExistence type="predicted"/>
<organism evidence="1">
    <name type="scientific">Geobacter metallireducens</name>
    <dbReference type="NCBI Taxonomy" id="28232"/>
    <lineage>
        <taxon>Bacteria</taxon>
        <taxon>Pseudomonadati</taxon>
        <taxon>Thermodesulfobacteriota</taxon>
        <taxon>Desulfuromonadia</taxon>
        <taxon>Geobacterales</taxon>
        <taxon>Geobacteraceae</taxon>
        <taxon>Geobacter</taxon>
    </lineage>
</organism>
<dbReference type="EMBL" id="DSOV01000064">
    <property type="protein sequence ID" value="HEN43510.1"/>
    <property type="molecule type" value="Genomic_DNA"/>
</dbReference>
<comment type="caution">
    <text evidence="1">The sequence shown here is derived from an EMBL/GenBank/DDBJ whole genome shotgun (WGS) entry which is preliminary data.</text>
</comment>
<gene>
    <name evidence="1" type="ORF">ENQ87_14280</name>
</gene>
<dbReference type="AlphaFoldDB" id="A0A831XGP9"/>
<evidence type="ECO:0000313" key="1">
    <source>
        <dbReference type="EMBL" id="HEN43510.1"/>
    </source>
</evidence>
<sequence length="69" mass="7997">MKLVGAPKLVVWAEKIRKDRLRVWEETSPEIFKAIEPIVVRQARADWWIANRDKGLDAVCKQLLGGKLR</sequence>
<name>A0A831XGP9_GEOME</name>